<organism evidence="2">
    <name type="scientific">Ixodes ricinus</name>
    <name type="common">Common tick</name>
    <name type="synonym">Acarus ricinus</name>
    <dbReference type="NCBI Taxonomy" id="34613"/>
    <lineage>
        <taxon>Eukaryota</taxon>
        <taxon>Metazoa</taxon>
        <taxon>Ecdysozoa</taxon>
        <taxon>Arthropoda</taxon>
        <taxon>Chelicerata</taxon>
        <taxon>Arachnida</taxon>
        <taxon>Acari</taxon>
        <taxon>Parasitiformes</taxon>
        <taxon>Ixodida</taxon>
        <taxon>Ixodoidea</taxon>
        <taxon>Ixodidae</taxon>
        <taxon>Ixodinae</taxon>
        <taxon>Ixodes</taxon>
    </lineage>
</organism>
<evidence type="ECO:0000313" key="2">
    <source>
        <dbReference type="EMBL" id="JAA72543.1"/>
    </source>
</evidence>
<name>A0A0K8RNQ5_IXORI</name>
<proteinExistence type="evidence at transcript level"/>
<feature type="non-terminal residue" evidence="2">
    <location>
        <position position="1"/>
    </location>
</feature>
<protein>
    <submittedName>
        <fullName evidence="2">Putative selenoprotein</fullName>
    </submittedName>
</protein>
<dbReference type="InterPro" id="IPR036249">
    <property type="entry name" value="Thioredoxin-like_sf"/>
</dbReference>
<keyword evidence="1" id="KW-0676">Redox-active center</keyword>
<dbReference type="Pfam" id="PF10262">
    <property type="entry name" value="Rdx"/>
    <property type="match status" value="1"/>
</dbReference>
<dbReference type="Gene3D" id="3.40.30.10">
    <property type="entry name" value="Glutaredoxin"/>
    <property type="match status" value="1"/>
</dbReference>
<dbReference type="InterPro" id="IPR011893">
    <property type="entry name" value="Selenoprotein_Rdx-typ"/>
</dbReference>
<dbReference type="NCBIfam" id="TIGR02174">
    <property type="entry name" value="CXXU_selWTH"/>
    <property type="match status" value="1"/>
</dbReference>
<dbReference type="EMBL" id="GADI01001265">
    <property type="protein sequence ID" value="JAA72543.1"/>
    <property type="molecule type" value="mRNA"/>
</dbReference>
<accession>A0A0K8RNQ5</accession>
<dbReference type="SUPFAM" id="SSF52833">
    <property type="entry name" value="Thioredoxin-like"/>
    <property type="match status" value="1"/>
</dbReference>
<sequence length="113" mass="12162">GYAPRFEELKRQILAKVPGAQVQGIVGRKTSFEVEINGVLVFSKMEKKGFPVFDEVAALVEEVSRGNASATSCGQAGMSLAASQQIVQRVVDASKNMEVQPATSIDKSWCCIL</sequence>
<reference evidence="2" key="1">
    <citation type="submission" date="2012-12" db="EMBL/GenBank/DDBJ databases">
        <title>Identification and characterization of a phenylalanine ammonia-lyase gene family in Isatis indigotica Fort.</title>
        <authorList>
            <person name="Liu Q."/>
            <person name="Chen J."/>
            <person name="Zhou X."/>
            <person name="Di P."/>
            <person name="Xiao Y."/>
            <person name="Xuan H."/>
            <person name="Zhang L."/>
            <person name="Chen W."/>
        </authorList>
    </citation>
    <scope>NUCLEOTIDE SEQUENCE</scope>
    <source>
        <tissue evidence="2">Salivary gland</tissue>
    </source>
</reference>
<evidence type="ECO:0000256" key="1">
    <source>
        <dbReference type="ARBA" id="ARBA00023284"/>
    </source>
</evidence>
<dbReference type="AlphaFoldDB" id="A0A0K8RNQ5"/>